<reference evidence="1 2" key="1">
    <citation type="journal article" date="2018" name="Front. Plant Sci.">
        <title>Red Clover (Trifolium pratense) and Zigzag Clover (T. medium) - A Picture of Genomic Similarities and Differences.</title>
        <authorList>
            <person name="Dluhosova J."/>
            <person name="Istvanek J."/>
            <person name="Nedelnik J."/>
            <person name="Repkova J."/>
        </authorList>
    </citation>
    <scope>NUCLEOTIDE SEQUENCE [LARGE SCALE GENOMIC DNA]</scope>
    <source>
        <strain evidence="2">cv. 10/8</strain>
        <tissue evidence="1">Leaf</tissue>
    </source>
</reference>
<feature type="non-terminal residue" evidence="1">
    <location>
        <position position="1"/>
    </location>
</feature>
<evidence type="ECO:0000313" key="2">
    <source>
        <dbReference type="Proteomes" id="UP000265520"/>
    </source>
</evidence>
<organism evidence="1 2">
    <name type="scientific">Trifolium medium</name>
    <dbReference type="NCBI Taxonomy" id="97028"/>
    <lineage>
        <taxon>Eukaryota</taxon>
        <taxon>Viridiplantae</taxon>
        <taxon>Streptophyta</taxon>
        <taxon>Embryophyta</taxon>
        <taxon>Tracheophyta</taxon>
        <taxon>Spermatophyta</taxon>
        <taxon>Magnoliopsida</taxon>
        <taxon>eudicotyledons</taxon>
        <taxon>Gunneridae</taxon>
        <taxon>Pentapetalae</taxon>
        <taxon>rosids</taxon>
        <taxon>fabids</taxon>
        <taxon>Fabales</taxon>
        <taxon>Fabaceae</taxon>
        <taxon>Papilionoideae</taxon>
        <taxon>50 kb inversion clade</taxon>
        <taxon>NPAAA clade</taxon>
        <taxon>Hologalegina</taxon>
        <taxon>IRL clade</taxon>
        <taxon>Trifolieae</taxon>
        <taxon>Trifolium</taxon>
    </lineage>
</organism>
<dbReference type="AlphaFoldDB" id="A0A392U010"/>
<evidence type="ECO:0000313" key="1">
    <source>
        <dbReference type="EMBL" id="MCI66751.1"/>
    </source>
</evidence>
<proteinExistence type="predicted"/>
<protein>
    <submittedName>
        <fullName evidence="1">Cyclic pyranopterin monophosphate synthase mitochondrial-like</fullName>
    </submittedName>
</protein>
<keyword evidence="2" id="KW-1185">Reference proteome</keyword>
<name>A0A392U010_9FABA</name>
<sequence>VKRKKPSHAGMFDIAKTANRPMIHIGG</sequence>
<dbReference type="EMBL" id="LXQA010701588">
    <property type="protein sequence ID" value="MCI66751.1"/>
    <property type="molecule type" value="Genomic_DNA"/>
</dbReference>
<accession>A0A392U010</accession>
<comment type="caution">
    <text evidence="1">The sequence shown here is derived from an EMBL/GenBank/DDBJ whole genome shotgun (WGS) entry which is preliminary data.</text>
</comment>
<dbReference type="Proteomes" id="UP000265520">
    <property type="component" value="Unassembled WGS sequence"/>
</dbReference>